<evidence type="ECO:0000313" key="1">
    <source>
        <dbReference type="EMBL" id="GCE20369.1"/>
    </source>
</evidence>
<organism evidence="1 2">
    <name type="scientific">Dictyobacter kobayashii</name>
    <dbReference type="NCBI Taxonomy" id="2014872"/>
    <lineage>
        <taxon>Bacteria</taxon>
        <taxon>Bacillati</taxon>
        <taxon>Chloroflexota</taxon>
        <taxon>Ktedonobacteria</taxon>
        <taxon>Ktedonobacterales</taxon>
        <taxon>Dictyobacteraceae</taxon>
        <taxon>Dictyobacter</taxon>
    </lineage>
</organism>
<keyword evidence="2" id="KW-1185">Reference proteome</keyword>
<dbReference type="RefSeq" id="WP_126552062.1">
    <property type="nucleotide sequence ID" value="NZ_BIFS01000001.1"/>
</dbReference>
<reference evidence="2" key="1">
    <citation type="submission" date="2018-12" db="EMBL/GenBank/DDBJ databases">
        <title>Tengunoibacter tsumagoiensis gen. nov., sp. nov., Dictyobacter kobayashii sp. nov., D. alpinus sp. nov., and D. joshuensis sp. nov. and description of Dictyobacteraceae fam. nov. within the order Ktedonobacterales isolated from Tengu-no-mugimeshi.</title>
        <authorList>
            <person name="Wang C.M."/>
            <person name="Zheng Y."/>
            <person name="Sakai Y."/>
            <person name="Toyoda A."/>
            <person name="Minakuchi Y."/>
            <person name="Abe K."/>
            <person name="Yokota A."/>
            <person name="Yabe S."/>
        </authorList>
    </citation>
    <scope>NUCLEOTIDE SEQUENCE [LARGE SCALE GENOMIC DNA]</scope>
    <source>
        <strain evidence="2">Uno11</strain>
    </source>
</reference>
<protein>
    <submittedName>
        <fullName evidence="1">Uncharacterized protein</fullName>
    </submittedName>
</protein>
<accession>A0A402AMU7</accession>
<dbReference type="Proteomes" id="UP000287188">
    <property type="component" value="Unassembled WGS sequence"/>
</dbReference>
<comment type="caution">
    <text evidence="1">The sequence shown here is derived from an EMBL/GenBank/DDBJ whole genome shotgun (WGS) entry which is preliminary data.</text>
</comment>
<dbReference type="AlphaFoldDB" id="A0A402AMU7"/>
<proteinExistence type="predicted"/>
<dbReference type="EMBL" id="BIFS01000001">
    <property type="protein sequence ID" value="GCE20369.1"/>
    <property type="molecule type" value="Genomic_DNA"/>
</dbReference>
<name>A0A402AMU7_9CHLR</name>
<evidence type="ECO:0000313" key="2">
    <source>
        <dbReference type="Proteomes" id="UP000287188"/>
    </source>
</evidence>
<sequence length="262" mass="29546">MNESIVRILGAFLDTLYLNVYQTDTNFQVVKKKLSDELKLELQQLKEQAQEDEENIPTRFSFDGKPLLMMMKGSEGFNWILKNESINFCVNRGSKMNLCAQVRCSSEYLWKRRDISAIVNEVFFFATQVFGQQICLQVSALDLAVDVINFQLPSAEDIKECFISRAQLSEEAPANLADCFVDGPDRIKRRWGGLLACRLVLVELLSLALSMIKRTRLNIILLKSPGSLISGVSLRVFKVLSIAKICRSCVMKCASGVRLCGK</sequence>
<gene>
    <name evidence="1" type="ORF">KDK_41690</name>
</gene>